<dbReference type="Proteomes" id="UP000053462">
    <property type="component" value="Unassembled WGS sequence"/>
</dbReference>
<name>A0A117IU04_9EURY</name>
<dbReference type="AlphaFoldDB" id="A0A117IU04"/>
<gene>
    <name evidence="2" type="ORF">APY94_02540</name>
</gene>
<protein>
    <submittedName>
        <fullName evidence="2">Uncharacterized protein</fullName>
    </submittedName>
</protein>
<dbReference type="EMBL" id="LLYW01000008">
    <property type="protein sequence ID" value="KUH34174.1"/>
    <property type="molecule type" value="Genomic_DNA"/>
</dbReference>
<organism evidence="2 3">
    <name type="scientific">Thermococcus celericrescens</name>
    <dbReference type="NCBI Taxonomy" id="227598"/>
    <lineage>
        <taxon>Archaea</taxon>
        <taxon>Methanobacteriati</taxon>
        <taxon>Methanobacteriota</taxon>
        <taxon>Thermococci</taxon>
        <taxon>Thermococcales</taxon>
        <taxon>Thermococcaceae</taxon>
        <taxon>Thermococcus</taxon>
    </lineage>
</organism>
<proteinExistence type="predicted"/>
<sequence length="143" mass="16739">MGKQDAKRLVKEAYEFGYFVGYKGHSDWAEWVRSTKEDLYARAEELGVYQLVKEAYGRGRIEGAKRREEEIHLSLIEKGRIGGEREEKPLKPAPPEEERTEEETMRVEFARFIETTRILMPPDLLDSLRFVKPPKMLHLGDKE</sequence>
<evidence type="ECO:0000313" key="3">
    <source>
        <dbReference type="Proteomes" id="UP000053462"/>
    </source>
</evidence>
<comment type="caution">
    <text evidence="2">The sequence shown here is derived from an EMBL/GenBank/DDBJ whole genome shotgun (WGS) entry which is preliminary data.</text>
</comment>
<dbReference type="STRING" id="227598.APY94_02540"/>
<reference evidence="2 3" key="1">
    <citation type="submission" date="2015-10" db="EMBL/GenBank/DDBJ databases">
        <title>Draft genome sequence of Thermococcus celericrescens strain DSM 17994.</title>
        <authorList>
            <person name="Hong S.-J."/>
            <person name="Park C.-E."/>
            <person name="Shin J.-H."/>
        </authorList>
    </citation>
    <scope>NUCLEOTIDE SEQUENCE [LARGE SCALE GENOMIC DNA]</scope>
    <source>
        <strain evidence="2 3">DSM 17994</strain>
    </source>
</reference>
<accession>A0A117IU04</accession>
<feature type="region of interest" description="Disordered" evidence="1">
    <location>
        <begin position="82"/>
        <end position="104"/>
    </location>
</feature>
<dbReference type="RefSeq" id="WP_058938149.1">
    <property type="nucleotide sequence ID" value="NZ_LLYW01000008.1"/>
</dbReference>
<dbReference type="OrthoDB" id="99813at2157"/>
<keyword evidence="3" id="KW-1185">Reference proteome</keyword>
<evidence type="ECO:0000313" key="2">
    <source>
        <dbReference type="EMBL" id="KUH34174.1"/>
    </source>
</evidence>
<evidence type="ECO:0000256" key="1">
    <source>
        <dbReference type="SAM" id="MobiDB-lite"/>
    </source>
</evidence>